<gene>
    <name evidence="2" type="ORF">BLA24_14520</name>
</gene>
<organism evidence="2 3">
    <name type="scientific">Streptomyces cinnamoneus</name>
    <name type="common">Streptoverticillium cinnamoneum</name>
    <dbReference type="NCBI Taxonomy" id="53446"/>
    <lineage>
        <taxon>Bacteria</taxon>
        <taxon>Bacillati</taxon>
        <taxon>Actinomycetota</taxon>
        <taxon>Actinomycetes</taxon>
        <taxon>Kitasatosporales</taxon>
        <taxon>Streptomycetaceae</taxon>
        <taxon>Streptomyces</taxon>
        <taxon>Streptomyces cinnamoneus group</taxon>
    </lineage>
</organism>
<dbReference type="Pfam" id="PF12680">
    <property type="entry name" value="SnoaL_2"/>
    <property type="match status" value="1"/>
</dbReference>
<sequence>MTNSSVSTRATVEEFLARRLEGDPERTAALFAGTVDWLIAENPAVPWIRPRSTRADVADHWRDLAAGVAPDEGNSVESFVVDGAEAVLTGWLAGTVRFTGKSFRVPFAMRLTVEDGLITRFHVYEDSLAVAAACEAS</sequence>
<dbReference type="RefSeq" id="WP_099199394.1">
    <property type="nucleotide sequence ID" value="NZ_JBIRXA010000004.1"/>
</dbReference>
<dbReference type="Proteomes" id="UP000222531">
    <property type="component" value="Unassembled WGS sequence"/>
</dbReference>
<keyword evidence="3" id="KW-1185">Reference proteome</keyword>
<protein>
    <submittedName>
        <fullName evidence="2">Ketosteroid isomerase</fullName>
    </submittedName>
</protein>
<dbReference type="Gene3D" id="3.10.450.50">
    <property type="match status" value="1"/>
</dbReference>
<dbReference type="OrthoDB" id="8722217at2"/>
<keyword evidence="2" id="KW-0413">Isomerase</keyword>
<dbReference type="AlphaFoldDB" id="A0A2G1XIJ3"/>
<evidence type="ECO:0000259" key="1">
    <source>
        <dbReference type="Pfam" id="PF12680"/>
    </source>
</evidence>
<proteinExistence type="predicted"/>
<dbReference type="SUPFAM" id="SSF54427">
    <property type="entry name" value="NTF2-like"/>
    <property type="match status" value="1"/>
</dbReference>
<reference evidence="2 3" key="1">
    <citation type="journal article" date="2017" name="Biochemistry">
        <title>Identification of the Biosynthetic Pathway for the Antibiotic Bicyclomycin.</title>
        <authorList>
            <person name="Patteson J."/>
            <person name="Cai W."/>
            <person name="Johnson R.A."/>
            <person name="Santa Maria K."/>
            <person name="Li B."/>
        </authorList>
    </citation>
    <scope>NUCLEOTIDE SEQUENCE [LARGE SCALE GENOMIC DNA]</scope>
    <source>
        <strain evidence="2 3">ATCC 21532</strain>
    </source>
</reference>
<evidence type="ECO:0000313" key="3">
    <source>
        <dbReference type="Proteomes" id="UP000222531"/>
    </source>
</evidence>
<evidence type="ECO:0000313" key="2">
    <source>
        <dbReference type="EMBL" id="PHQ51001.1"/>
    </source>
</evidence>
<dbReference type="InterPro" id="IPR032710">
    <property type="entry name" value="NTF2-like_dom_sf"/>
</dbReference>
<dbReference type="InterPro" id="IPR037401">
    <property type="entry name" value="SnoaL-like"/>
</dbReference>
<accession>A0A2G1XIJ3</accession>
<comment type="caution">
    <text evidence="2">The sequence shown here is derived from an EMBL/GenBank/DDBJ whole genome shotgun (WGS) entry which is preliminary data.</text>
</comment>
<feature type="domain" description="SnoaL-like" evidence="1">
    <location>
        <begin position="12"/>
        <end position="120"/>
    </location>
</feature>
<dbReference type="EMBL" id="NHZO01000147">
    <property type="protein sequence ID" value="PHQ51001.1"/>
    <property type="molecule type" value="Genomic_DNA"/>
</dbReference>
<dbReference type="GO" id="GO:0016853">
    <property type="term" value="F:isomerase activity"/>
    <property type="evidence" value="ECO:0007669"/>
    <property type="project" value="UniProtKB-KW"/>
</dbReference>
<name>A0A2G1XIJ3_STRCJ</name>